<dbReference type="EMBL" id="BAAAOR010000008">
    <property type="protein sequence ID" value="GAA1509463.1"/>
    <property type="molecule type" value="Genomic_DNA"/>
</dbReference>
<sequence length="150" mass="16568">MSPVEFEYRLTGIGWSEARLAIGPVVASLTASDLDDALGDLVRATLALARGAAEVRVSWAEEPGEFRWVLQARGAQVDVRVLWFDSDWNRLPDERGKVRLTATCDLRSFCQAIAAGTQAVLDQHGEVGYGKKWVLHDFPTEALRELQTAL</sequence>
<reference evidence="1 2" key="1">
    <citation type="journal article" date="2019" name="Int. J. Syst. Evol. Microbiol.">
        <title>The Global Catalogue of Microorganisms (GCM) 10K type strain sequencing project: providing services to taxonomists for standard genome sequencing and annotation.</title>
        <authorList>
            <consortium name="The Broad Institute Genomics Platform"/>
            <consortium name="The Broad Institute Genome Sequencing Center for Infectious Disease"/>
            <person name="Wu L."/>
            <person name="Ma J."/>
        </authorList>
    </citation>
    <scope>NUCLEOTIDE SEQUENCE [LARGE SCALE GENOMIC DNA]</scope>
    <source>
        <strain evidence="1 2">JCM 14942</strain>
    </source>
</reference>
<comment type="caution">
    <text evidence="1">The sequence shown here is derived from an EMBL/GenBank/DDBJ whole genome shotgun (WGS) entry which is preliminary data.</text>
</comment>
<organism evidence="1 2">
    <name type="scientific">Nocardioides humi</name>
    <dbReference type="NCBI Taxonomy" id="449461"/>
    <lineage>
        <taxon>Bacteria</taxon>
        <taxon>Bacillati</taxon>
        <taxon>Actinomycetota</taxon>
        <taxon>Actinomycetes</taxon>
        <taxon>Propionibacteriales</taxon>
        <taxon>Nocardioidaceae</taxon>
        <taxon>Nocardioides</taxon>
    </lineage>
</organism>
<name>A0ABN2A2T9_9ACTN</name>
<dbReference type="Proteomes" id="UP001500842">
    <property type="component" value="Unassembled WGS sequence"/>
</dbReference>
<protein>
    <submittedName>
        <fullName evidence="1">Uncharacterized protein</fullName>
    </submittedName>
</protein>
<dbReference type="RefSeq" id="WP_141006557.1">
    <property type="nucleotide sequence ID" value="NZ_BAAAOR010000008.1"/>
</dbReference>
<keyword evidence="2" id="KW-1185">Reference proteome</keyword>
<proteinExistence type="predicted"/>
<gene>
    <name evidence="1" type="ORF">GCM10009788_12290</name>
</gene>
<evidence type="ECO:0000313" key="2">
    <source>
        <dbReference type="Proteomes" id="UP001500842"/>
    </source>
</evidence>
<accession>A0ABN2A2T9</accession>
<evidence type="ECO:0000313" key="1">
    <source>
        <dbReference type="EMBL" id="GAA1509463.1"/>
    </source>
</evidence>